<dbReference type="InterPro" id="IPR017508">
    <property type="entry name" value="HipA_N1"/>
</dbReference>
<dbReference type="InterPro" id="IPR050884">
    <property type="entry name" value="CNP_phosphodiesterase-III"/>
</dbReference>
<dbReference type="InterPro" id="IPR004843">
    <property type="entry name" value="Calcineurin-like_PHP"/>
</dbReference>
<reference evidence="7 8" key="1">
    <citation type="submission" date="2015-09" db="EMBL/GenBank/DDBJ databases">
        <title>Sorangium comparison.</title>
        <authorList>
            <person name="Zaburannyi N."/>
            <person name="Bunk B."/>
            <person name="Overmann J."/>
            <person name="Mueller R."/>
        </authorList>
    </citation>
    <scope>NUCLEOTIDE SEQUENCE [LARGE SCALE GENOMIC DNA]</scope>
    <source>
        <strain evidence="7 8">So ce836</strain>
    </source>
</reference>
<evidence type="ECO:0008006" key="9">
    <source>
        <dbReference type="Google" id="ProtNLM"/>
    </source>
</evidence>
<dbReference type="PANTHER" id="PTHR42988">
    <property type="entry name" value="PHOSPHOHYDROLASE"/>
    <property type="match status" value="1"/>
</dbReference>
<name>A0A4P2QK17_SORCE</name>
<feature type="domain" description="Calcineurin-like phosphoesterase" evidence="5">
    <location>
        <begin position="8"/>
        <end position="247"/>
    </location>
</feature>
<keyword evidence="3" id="KW-0408">Iron</keyword>
<dbReference type="Proteomes" id="UP000295497">
    <property type="component" value="Chromosome"/>
</dbReference>
<dbReference type="Gene3D" id="3.60.21.10">
    <property type="match status" value="1"/>
</dbReference>
<dbReference type="InterPro" id="IPR029052">
    <property type="entry name" value="Metallo-depent_PP-like"/>
</dbReference>
<dbReference type="SUPFAM" id="SSF52540">
    <property type="entry name" value="P-loop containing nucleoside triphosphate hydrolases"/>
    <property type="match status" value="1"/>
</dbReference>
<dbReference type="EMBL" id="CP012672">
    <property type="protein sequence ID" value="AUX30377.1"/>
    <property type="molecule type" value="Genomic_DNA"/>
</dbReference>
<proteinExistence type="inferred from homology"/>
<keyword evidence="2" id="KW-0378">Hydrolase</keyword>
<evidence type="ECO:0000259" key="6">
    <source>
        <dbReference type="Pfam" id="PF13657"/>
    </source>
</evidence>
<dbReference type="Pfam" id="PF13657">
    <property type="entry name" value="Couple_hipA"/>
    <property type="match status" value="1"/>
</dbReference>
<dbReference type="GO" id="GO:0046872">
    <property type="term" value="F:metal ion binding"/>
    <property type="evidence" value="ECO:0007669"/>
    <property type="project" value="UniProtKB-KW"/>
</dbReference>
<comment type="similarity">
    <text evidence="4">Belongs to the cyclic nucleotide phosphodiesterase class-III family.</text>
</comment>
<organism evidence="7 8">
    <name type="scientific">Sorangium cellulosum</name>
    <name type="common">Polyangium cellulosum</name>
    <dbReference type="NCBI Taxonomy" id="56"/>
    <lineage>
        <taxon>Bacteria</taxon>
        <taxon>Pseudomonadati</taxon>
        <taxon>Myxococcota</taxon>
        <taxon>Polyangia</taxon>
        <taxon>Polyangiales</taxon>
        <taxon>Polyangiaceae</taxon>
        <taxon>Sorangium</taxon>
    </lineage>
</organism>
<dbReference type="GO" id="GO:0016787">
    <property type="term" value="F:hydrolase activity"/>
    <property type="evidence" value="ECO:0007669"/>
    <property type="project" value="UniProtKB-KW"/>
</dbReference>
<dbReference type="InterPro" id="IPR027417">
    <property type="entry name" value="P-loop_NTPase"/>
</dbReference>
<accession>A0A4P2QK17</accession>
<dbReference type="SUPFAM" id="SSF56300">
    <property type="entry name" value="Metallo-dependent phosphatases"/>
    <property type="match status" value="1"/>
</dbReference>
<keyword evidence="1" id="KW-0479">Metal-binding</keyword>
<sequence length="1504" mass="169461">MVKQKPITLLHLSDMQFGPHHRFEGPSSPGSLLHRLRDDLDRLREEEGIRPDLVVLTGDLTEYGMKSQFDQLLSFAHGLTEVTELPPRRVVVVPGNHDVNWKLCQAYFAEREGNEERPSLPYWPKLRPYAEFFARFYEGQTGIQFTEAEPWSLFEYPDLRVVVAGLNSVIAESHRPEDHYGFVGEQQLRFFAGKLRPYKEQGFLRIAAIHHDPLHPGESDAARQDAKDLRGMLQPYLSLVVHGHLHEEQLGWLDNNVPVLGIGSAGVKVPERPPEVPNQYQLVQVYPDRLAYGTRAYVPDQKRWLGCLRADPEGRAWRLEKRVGFERVEGTFSGSAEAVAPPLADLAQVVDAYRRHWANAYRREALFDLATMGEDADIPAGLDLLHVFLPQTARREPPQLDLPRDLGGDLGEEERLAGIPRRAREQNAISRIALTGPPRPIDQIVTSPGEPWVLILGAPGAGKSALTRWLVLKLSAPGESLGDLPADLVPVRIELRRFDLHYRSCRQAGRSCDFFDYLDEVHRERNLSLRGEPLRRLAEAGRLLWLFDGLDEVADPHARRDYAAMIVGAHDRYAGRGVVTSRIVGARPVQPLFQQAGLTTYTLQEFDDRQINAFLERWHCLAFPGAPEAAARRLERLRQTLKESRPVRELCSNPLLLTLIALLNRGAELPRQRHRLYERAVDLMAEQWEANKHLATAGAVQFDLPSKKRFLRKLAFLMMTELTGGSGNAVRQQDLSAFAASFCAEEYGLRAEEAQTTAEQLIQQLRERNYILALIGGQTFGFVHKTFLEYLAAAEIHARFRTHDWGLDEIKAVFKKSWQDQAWEETLTLICGMVEEERPQQVVELLQSVLEDVDPFEDYQMFDFVSFAIRCVAEIRVLDQEPVRSFARKLTDCIIGYHSENWFLMDMLSSALRLRGQEWPDAARIVAAAVDATSREHDNDKILILNKCAFAVSMKQERVTRLAELVFSQPDELRLTDEIMEAGRLGEWTAAEAVSLHDAVERLSEPARSEAWIALLKSGMASASRPVAAAMRDHEDPRWRCSAAIALLRVPEWQGDAVSTLVDVLRSGYEQTFSREVFLRLLEAAQEPALREQVRSLLYVDSVYVRERVAKEIALHWHDEEALSIWMKALFNEGDGSLFSDVDVATLETLDREHVAAQRALSRALDNITKVKRLDARVLIAHWMAVRNDPRGVDALREIACSSSFFAPIRRFAAEVLLDVPQGRRFGVDALVLLVHEGTDHYARLALLTLLEHARSRLPEARAGLWRLIEGGILEDLQLTVCRGLASLDDGDRTEALRQLRQLADAANDEAVRVRAAGYLRDKGLPEPAWRPVLAHLSRSARRGSIRLLAAKALRDEAHIARLAARSRSAKVRNAASAALEDLRLYRAVLEVGRPRRGVVSLDGTRTGIIEETPGGSRFTYDRAYLARPDAIPLSSTLPLRPEPYESRGLHPFFENLLPEGWLLDQTCRKLGLDRTDAFGLMLATCADCAGAVEIVPEKLSVAA</sequence>
<dbReference type="Gene3D" id="3.40.50.300">
    <property type="entry name" value="P-loop containing nucleotide triphosphate hydrolases"/>
    <property type="match status" value="1"/>
</dbReference>
<evidence type="ECO:0000256" key="1">
    <source>
        <dbReference type="ARBA" id="ARBA00022723"/>
    </source>
</evidence>
<dbReference type="Pfam" id="PF00149">
    <property type="entry name" value="Metallophos"/>
    <property type="match status" value="1"/>
</dbReference>
<evidence type="ECO:0000259" key="5">
    <source>
        <dbReference type="Pfam" id="PF00149"/>
    </source>
</evidence>
<dbReference type="RefSeq" id="WP_129574377.1">
    <property type="nucleotide sequence ID" value="NZ_CP012672.1"/>
</dbReference>
<evidence type="ECO:0000256" key="4">
    <source>
        <dbReference type="ARBA" id="ARBA00025742"/>
    </source>
</evidence>
<gene>
    <name evidence="7" type="ORF">SOCE836_024800</name>
</gene>
<dbReference type="PANTHER" id="PTHR42988:SF2">
    <property type="entry name" value="CYCLIC NUCLEOTIDE PHOSPHODIESTERASE CBUA0032-RELATED"/>
    <property type="match status" value="1"/>
</dbReference>
<dbReference type="NCBIfam" id="TIGR03071">
    <property type="entry name" value="couple_hipA"/>
    <property type="match status" value="1"/>
</dbReference>
<evidence type="ECO:0000313" key="7">
    <source>
        <dbReference type="EMBL" id="AUX30377.1"/>
    </source>
</evidence>
<evidence type="ECO:0000256" key="3">
    <source>
        <dbReference type="ARBA" id="ARBA00023004"/>
    </source>
</evidence>
<feature type="domain" description="HipA N-terminal subdomain 1" evidence="6">
    <location>
        <begin position="1400"/>
        <end position="1495"/>
    </location>
</feature>
<evidence type="ECO:0000256" key="2">
    <source>
        <dbReference type="ARBA" id="ARBA00022801"/>
    </source>
</evidence>
<evidence type="ECO:0000313" key="8">
    <source>
        <dbReference type="Proteomes" id="UP000295497"/>
    </source>
</evidence>
<protein>
    <recommendedName>
        <fullName evidence="9">NACHT domain-containing protein</fullName>
    </recommendedName>
</protein>